<dbReference type="SUPFAM" id="SSF52540">
    <property type="entry name" value="P-loop containing nucleoside triphosphate hydrolases"/>
    <property type="match status" value="2"/>
</dbReference>
<dbReference type="SMART" id="SM00487">
    <property type="entry name" value="DEXDc"/>
    <property type="match status" value="1"/>
</dbReference>
<keyword evidence="3" id="KW-0347">Helicase</keyword>
<feature type="domain" description="Helicase ATP-binding" evidence="5">
    <location>
        <begin position="82"/>
        <end position="233"/>
    </location>
</feature>
<gene>
    <name evidence="6" type="ORF">GOACH_11_01330</name>
</gene>
<dbReference type="OrthoDB" id="9776021at2"/>
<dbReference type="STRING" id="1220583.GOACH_11_01330"/>
<dbReference type="GO" id="GO:0003677">
    <property type="term" value="F:DNA binding"/>
    <property type="evidence" value="ECO:0007669"/>
    <property type="project" value="InterPro"/>
</dbReference>
<evidence type="ECO:0000259" key="5">
    <source>
        <dbReference type="PROSITE" id="PS51192"/>
    </source>
</evidence>
<accession>L7KLG0</accession>
<evidence type="ECO:0000313" key="6">
    <source>
        <dbReference type="EMBL" id="GAC49336.1"/>
    </source>
</evidence>
<dbReference type="PANTHER" id="PTHR11274">
    <property type="entry name" value="RAD25/XP-B DNA REPAIR HELICASE"/>
    <property type="match status" value="1"/>
</dbReference>
<protein>
    <recommendedName>
        <fullName evidence="5">Helicase ATP-binding domain-containing protein</fullName>
    </recommendedName>
</protein>
<dbReference type="AlphaFoldDB" id="L7KLG0"/>
<dbReference type="GO" id="GO:0004386">
    <property type="term" value="F:helicase activity"/>
    <property type="evidence" value="ECO:0007669"/>
    <property type="project" value="UniProtKB-KW"/>
</dbReference>
<dbReference type="PANTHER" id="PTHR11274:SF0">
    <property type="entry name" value="GENERAL TRANSCRIPTION AND DNA REPAIR FACTOR IIH HELICASE SUBUNIT XPB"/>
    <property type="match status" value="1"/>
</dbReference>
<reference evidence="6 7" key="1">
    <citation type="submission" date="2012-12" db="EMBL/GenBank/DDBJ databases">
        <title>Whole genome shotgun sequence of Gordonia aichiensis NBRC 108223.</title>
        <authorList>
            <person name="Isaki-Nakamura S."/>
            <person name="Hosoyama A."/>
            <person name="Tsuchikane K."/>
            <person name="Ando Y."/>
            <person name="Baba S."/>
            <person name="Ohji S."/>
            <person name="Hamada M."/>
            <person name="Tamura T."/>
            <person name="Yamazoe A."/>
            <person name="Yamazaki S."/>
            <person name="Fujita N."/>
        </authorList>
    </citation>
    <scope>NUCLEOTIDE SEQUENCE [LARGE SCALE GENOMIC DNA]</scope>
    <source>
        <strain evidence="6 7">NBRC 108223</strain>
    </source>
</reference>
<dbReference type="PROSITE" id="PS51192">
    <property type="entry name" value="HELICASE_ATP_BIND_1"/>
    <property type="match status" value="1"/>
</dbReference>
<dbReference type="eggNOG" id="COG1061">
    <property type="taxonomic scope" value="Bacteria"/>
</dbReference>
<evidence type="ECO:0000256" key="4">
    <source>
        <dbReference type="ARBA" id="ARBA00022840"/>
    </source>
</evidence>
<keyword evidence="4" id="KW-0067">ATP-binding</keyword>
<dbReference type="InterPro" id="IPR006935">
    <property type="entry name" value="Helicase/UvrB_N"/>
</dbReference>
<dbReference type="RefSeq" id="WP_005175396.1">
    <property type="nucleotide sequence ID" value="NZ_BANR01000011.1"/>
</dbReference>
<dbReference type="Proteomes" id="UP000010988">
    <property type="component" value="Unassembled WGS sequence"/>
</dbReference>
<dbReference type="InterPro" id="IPR050615">
    <property type="entry name" value="ATP-dep_DNA_Helicase"/>
</dbReference>
<organism evidence="6 7">
    <name type="scientific">Gordonia aichiensis NBRC 108223</name>
    <dbReference type="NCBI Taxonomy" id="1220583"/>
    <lineage>
        <taxon>Bacteria</taxon>
        <taxon>Bacillati</taxon>
        <taxon>Actinomycetota</taxon>
        <taxon>Actinomycetes</taxon>
        <taxon>Mycobacteriales</taxon>
        <taxon>Gordoniaceae</taxon>
        <taxon>Gordonia</taxon>
    </lineage>
</organism>
<name>L7KLG0_9ACTN</name>
<dbReference type="Pfam" id="PF04851">
    <property type="entry name" value="ResIII"/>
    <property type="match status" value="1"/>
</dbReference>
<proteinExistence type="predicted"/>
<dbReference type="EMBL" id="BANR01000011">
    <property type="protein sequence ID" value="GAC49336.1"/>
    <property type="molecule type" value="Genomic_DNA"/>
</dbReference>
<evidence type="ECO:0000256" key="1">
    <source>
        <dbReference type="ARBA" id="ARBA00022741"/>
    </source>
</evidence>
<dbReference type="InterPro" id="IPR014001">
    <property type="entry name" value="Helicase_ATP-bd"/>
</dbReference>
<evidence type="ECO:0000313" key="7">
    <source>
        <dbReference type="Proteomes" id="UP000010988"/>
    </source>
</evidence>
<evidence type="ECO:0000256" key="2">
    <source>
        <dbReference type="ARBA" id="ARBA00022801"/>
    </source>
</evidence>
<keyword evidence="2" id="KW-0378">Hydrolase</keyword>
<dbReference type="GO" id="GO:0005524">
    <property type="term" value="F:ATP binding"/>
    <property type="evidence" value="ECO:0007669"/>
    <property type="project" value="UniProtKB-KW"/>
</dbReference>
<dbReference type="InterPro" id="IPR027417">
    <property type="entry name" value="P-loop_NTPase"/>
</dbReference>
<dbReference type="Gene3D" id="3.40.50.300">
    <property type="entry name" value="P-loop containing nucleotide triphosphate hydrolases"/>
    <property type="match status" value="2"/>
</dbReference>
<keyword evidence="7" id="KW-1185">Reference proteome</keyword>
<sequence>MQTLGDSVLGEITRVGPLTSVELAERLSQTVTAVQKVLLDNDQVFVQPPEGADEWRVVSSDDLAHRLGMNRPLRPWQVEAFQKWLAAGRSGVIEAVTGAGKTDVGIAAIAEARRRGVPALVLAPDRDLVDQWRSTLEAAFPGVEIGAPDGSKALAIREQVVVTTVAGLGKRHLTAFRDAGLLVVDEIQRLGVADYTDVVFPRQEITEKLGLTASYEWSNPQAERILRPYFGARIEGCDYRRAVNEGILGEPLVLTVGVRFSVPEREKYDGLTARIDRAERKLRDTGVDLSGGVYETAREIDSGSLVGEISFLAREYLEALDARKWVLSECKSKVAAVEVIARGVADSRRTTVFTASYETSAAIATAARNSGVVTDAVPENGDVAFMLGRYASGSVDVLATSRLLDEGVAVPTSQVGIVTASARSRAQMLQRMGRVVHPADWAGRTAMVVVYVNATVEDPDVGSTAETHLDELFAVAAERDDLDPRDAARRLSEWLAPTSTPEDDAEVDEPTTVVAPAVWNPRDAILDIFAEHEGIVTWRELREVLPDLEVEQALMQGFDDITWMRIGDETVGLGGRGSDTVDDRVVALDALAQIFNANGEKPLQQAGIQGWLGDRSLVLGSVSGARLSELWAALGGRVAEFEHTEYEKDSAPDEAVHVRVGTSDSDTVEAKAPIGPALRAVIEQVEAQGWTARTSDEHSRGTLIVSNSQGQSRVVRVHSGAGGSWRISTQDQYLWQGSREHDAVVFLDQSEMPPAFYIAPVGPYSKRVKYVIDARAKSNPRDRHDTHINIEAWVVKDGLGRWDLLKLSEPENTPAAWARACVPTPGEVAARAARARTATTIPVESEAKPDIDVAQLDTAAPQEEQVPVATTPGLVWAEGRLRVVLDYEGCRVVGFFDPESSELEIVRAQGAASLSGRTFRNPAVAAGTVKSTISNKTVFGVGFNDWVVDENTRETLAGYLTEA</sequence>
<dbReference type="GO" id="GO:0016787">
    <property type="term" value="F:hydrolase activity"/>
    <property type="evidence" value="ECO:0007669"/>
    <property type="project" value="UniProtKB-KW"/>
</dbReference>
<comment type="caution">
    <text evidence="6">The sequence shown here is derived from an EMBL/GenBank/DDBJ whole genome shotgun (WGS) entry which is preliminary data.</text>
</comment>
<keyword evidence="1" id="KW-0547">Nucleotide-binding</keyword>
<evidence type="ECO:0000256" key="3">
    <source>
        <dbReference type="ARBA" id="ARBA00022806"/>
    </source>
</evidence>